<evidence type="ECO:0000313" key="11">
    <source>
        <dbReference type="EMBL" id="WOK09493.1"/>
    </source>
</evidence>
<keyword evidence="12" id="KW-1185">Reference proteome</keyword>
<dbReference type="InterPro" id="IPR003594">
    <property type="entry name" value="HATPase_dom"/>
</dbReference>
<dbReference type="GO" id="GO:0005524">
    <property type="term" value="F:ATP binding"/>
    <property type="evidence" value="ECO:0007669"/>
    <property type="project" value="UniProtKB-KW"/>
</dbReference>
<keyword evidence="3" id="KW-0808">Transferase</keyword>
<evidence type="ECO:0000256" key="9">
    <source>
        <dbReference type="SAM" id="Phobius"/>
    </source>
</evidence>
<keyword evidence="8" id="KW-0175">Coiled coil</keyword>
<evidence type="ECO:0000259" key="10">
    <source>
        <dbReference type="PROSITE" id="PS50109"/>
    </source>
</evidence>
<proteinExistence type="predicted"/>
<dbReference type="SMART" id="SM00387">
    <property type="entry name" value="HATPase_c"/>
    <property type="match status" value="1"/>
</dbReference>
<dbReference type="InterPro" id="IPR015943">
    <property type="entry name" value="WD40/YVTN_repeat-like_dom_sf"/>
</dbReference>
<dbReference type="EC" id="2.7.13.3" evidence="2"/>
<protein>
    <recommendedName>
        <fullName evidence="2">histidine kinase</fullName>
        <ecNumber evidence="2">2.7.13.3</ecNumber>
    </recommendedName>
</protein>
<reference evidence="11 12" key="1">
    <citation type="journal article" date="2023" name="Microbiol. Resour. Announc.">
        <title>Complete Genome Sequence of Imperialibacter roseus strain P4T.</title>
        <authorList>
            <person name="Tizabi D.R."/>
            <person name="Bachvaroff T."/>
            <person name="Hill R.T."/>
        </authorList>
    </citation>
    <scope>NUCLEOTIDE SEQUENCE [LARGE SCALE GENOMIC DNA]</scope>
    <source>
        <strain evidence="11 12">P4T</strain>
    </source>
</reference>
<dbReference type="RefSeq" id="WP_317492110.1">
    <property type="nucleotide sequence ID" value="NZ_CP136051.1"/>
</dbReference>
<keyword evidence="9" id="KW-0812">Transmembrane</keyword>
<keyword evidence="7" id="KW-0902">Two-component regulatory system</keyword>
<keyword evidence="6 11" id="KW-0067">ATP-binding</keyword>
<evidence type="ECO:0000256" key="1">
    <source>
        <dbReference type="ARBA" id="ARBA00000085"/>
    </source>
</evidence>
<dbReference type="SUPFAM" id="SSF47384">
    <property type="entry name" value="Homodimeric domain of signal transducing histidine kinase"/>
    <property type="match status" value="1"/>
</dbReference>
<name>A0ABZ0IWR9_9BACT</name>
<keyword evidence="4" id="KW-0547">Nucleotide-binding</keyword>
<gene>
    <name evidence="11" type="ORF">RT717_12665</name>
</gene>
<evidence type="ECO:0000313" key="12">
    <source>
        <dbReference type="Proteomes" id="UP001302349"/>
    </source>
</evidence>
<dbReference type="Gene3D" id="3.30.565.10">
    <property type="entry name" value="Histidine kinase-like ATPase, C-terminal domain"/>
    <property type="match status" value="1"/>
</dbReference>
<dbReference type="Pfam" id="PF07495">
    <property type="entry name" value="Y_Y_Y"/>
    <property type="match status" value="1"/>
</dbReference>
<dbReference type="InterPro" id="IPR036097">
    <property type="entry name" value="HisK_dim/P_sf"/>
</dbReference>
<evidence type="ECO:0000256" key="4">
    <source>
        <dbReference type="ARBA" id="ARBA00022741"/>
    </source>
</evidence>
<keyword evidence="9" id="KW-1133">Transmembrane helix</keyword>
<dbReference type="PRINTS" id="PR00344">
    <property type="entry name" value="BCTRLSENSOR"/>
</dbReference>
<dbReference type="Gene3D" id="2.60.40.10">
    <property type="entry name" value="Immunoglobulins"/>
    <property type="match status" value="1"/>
</dbReference>
<dbReference type="Pfam" id="PF02518">
    <property type="entry name" value="HATPase_c"/>
    <property type="match status" value="1"/>
</dbReference>
<dbReference type="EMBL" id="CP136051">
    <property type="protein sequence ID" value="WOK09493.1"/>
    <property type="molecule type" value="Genomic_DNA"/>
</dbReference>
<dbReference type="Gene3D" id="2.130.10.10">
    <property type="entry name" value="YVTN repeat-like/Quinoprotein amine dehydrogenase"/>
    <property type="match status" value="2"/>
</dbReference>
<dbReference type="PANTHER" id="PTHR42878:SF7">
    <property type="entry name" value="SENSOR HISTIDINE KINASE GLRK"/>
    <property type="match status" value="1"/>
</dbReference>
<feature type="transmembrane region" description="Helical" evidence="9">
    <location>
        <begin position="445"/>
        <end position="464"/>
    </location>
</feature>
<evidence type="ECO:0000256" key="3">
    <source>
        <dbReference type="ARBA" id="ARBA00022679"/>
    </source>
</evidence>
<dbReference type="InterPro" id="IPR005467">
    <property type="entry name" value="His_kinase_dom"/>
</dbReference>
<feature type="domain" description="Histidine kinase" evidence="10">
    <location>
        <begin position="511"/>
        <end position="721"/>
    </location>
</feature>
<dbReference type="Proteomes" id="UP001302349">
    <property type="component" value="Chromosome"/>
</dbReference>
<dbReference type="SUPFAM" id="SSF63829">
    <property type="entry name" value="Calcium-dependent phosphotriesterase"/>
    <property type="match status" value="1"/>
</dbReference>
<sequence>MSSRIVRTFFFAYFLLTSTKVLGWQQGTPVVNFGREADRSGGAVTAIEIDDRGLMYFGTSQGVVVFDGESWQEIDLAGKGNTRSISYDSLTDRIYIGGTQHFGYLTRDRTSRFSYTDLSTQISENHLFKDVWQIFRFNNEIYFMTQEGRFVYTSDSVIYRHFPESYFFRVGSTVYLSEANGALSIFENGNFVQNWDQSSHSKNPTFQVLPLEKQRHLILYPQSSPVVRNLIDGTITVYDQPLSSLINEHWMYTAASLSDTLLAIATWSDGVFITDKKGQVLRKFTTEDRLISNEVYEIKKGSQGNLWLATSYGISMIDMAKAFPLVAPDSANGFPVHISSFVHDYDSITYTTQKVDTARVAGTETRIKINFGKPGADYYSAQTYKYRLLNYDTVWYSTTEPMAVFDHLPNGKYVFQVKDRSSDLDPAQLVVVVAVPLIAFLKGPLGYAFLAMLVLGLTIVGIIYRAKRMRQKLATLVAKKTEEVTRHEQELIRTNHNLMAVNEELDTFLYRSSHDLIAPVKSIRGLLYLVKASKDELPQYLDLMENRILRLENTLLEINSYVKNSKSDPLATNIRLHSLVNEVWADIEFIEHADKLTFMNEVDSDLEIKSDPGLWKMIIHNLLINAIKYHDGRKESSFVRVWHSIDNKVFTLKVEDNGQGIASESLPRVYDMFFRANANSKGSGLGLFLVKKMVDKLGGTINIESEYAKGTLVSVSSSTLSFKVNQPETRQTHTSHLL</sequence>
<evidence type="ECO:0000256" key="6">
    <source>
        <dbReference type="ARBA" id="ARBA00022840"/>
    </source>
</evidence>
<evidence type="ECO:0000256" key="5">
    <source>
        <dbReference type="ARBA" id="ARBA00022777"/>
    </source>
</evidence>
<dbReference type="InterPro" id="IPR013783">
    <property type="entry name" value="Ig-like_fold"/>
</dbReference>
<dbReference type="Gene3D" id="1.10.287.130">
    <property type="match status" value="1"/>
</dbReference>
<evidence type="ECO:0000256" key="7">
    <source>
        <dbReference type="ARBA" id="ARBA00023012"/>
    </source>
</evidence>
<keyword evidence="9" id="KW-0472">Membrane</keyword>
<dbReference type="InterPro" id="IPR011123">
    <property type="entry name" value="Y_Y_Y"/>
</dbReference>
<dbReference type="InterPro" id="IPR050351">
    <property type="entry name" value="BphY/WalK/GraS-like"/>
</dbReference>
<keyword evidence="5" id="KW-0418">Kinase</keyword>
<comment type="catalytic activity">
    <reaction evidence="1">
        <text>ATP + protein L-histidine = ADP + protein N-phospho-L-histidine.</text>
        <dbReference type="EC" id="2.7.13.3"/>
    </reaction>
</comment>
<evidence type="ECO:0000256" key="2">
    <source>
        <dbReference type="ARBA" id="ARBA00012438"/>
    </source>
</evidence>
<dbReference type="SUPFAM" id="SSF55874">
    <property type="entry name" value="ATPase domain of HSP90 chaperone/DNA topoisomerase II/histidine kinase"/>
    <property type="match status" value="1"/>
</dbReference>
<feature type="coiled-coil region" evidence="8">
    <location>
        <begin position="470"/>
        <end position="504"/>
    </location>
</feature>
<dbReference type="InterPro" id="IPR036890">
    <property type="entry name" value="HATPase_C_sf"/>
</dbReference>
<dbReference type="InterPro" id="IPR004358">
    <property type="entry name" value="Sig_transdc_His_kin-like_C"/>
</dbReference>
<organism evidence="11 12">
    <name type="scientific">Imperialibacter roseus</name>
    <dbReference type="NCBI Taxonomy" id="1324217"/>
    <lineage>
        <taxon>Bacteria</taxon>
        <taxon>Pseudomonadati</taxon>
        <taxon>Bacteroidota</taxon>
        <taxon>Cytophagia</taxon>
        <taxon>Cytophagales</taxon>
        <taxon>Flammeovirgaceae</taxon>
        <taxon>Imperialibacter</taxon>
    </lineage>
</organism>
<accession>A0ABZ0IWR9</accession>
<dbReference type="PANTHER" id="PTHR42878">
    <property type="entry name" value="TWO-COMPONENT HISTIDINE KINASE"/>
    <property type="match status" value="1"/>
</dbReference>
<evidence type="ECO:0000256" key="8">
    <source>
        <dbReference type="SAM" id="Coils"/>
    </source>
</evidence>
<dbReference type="PROSITE" id="PS50109">
    <property type="entry name" value="HIS_KIN"/>
    <property type="match status" value="1"/>
</dbReference>